<feature type="transmembrane region" description="Helical" evidence="7">
    <location>
        <begin position="61"/>
        <end position="80"/>
    </location>
</feature>
<feature type="transmembrane region" description="Helical" evidence="7">
    <location>
        <begin position="232"/>
        <end position="252"/>
    </location>
</feature>
<name>A0A6N7ZDS7_9MICO</name>
<feature type="transmembrane region" description="Helical" evidence="7">
    <location>
        <begin position="30"/>
        <end position="49"/>
    </location>
</feature>
<feature type="region of interest" description="Disordered" evidence="6">
    <location>
        <begin position="318"/>
        <end position="351"/>
    </location>
</feature>
<dbReference type="PANTHER" id="PTHR32322">
    <property type="entry name" value="INNER MEMBRANE TRANSPORTER"/>
    <property type="match status" value="1"/>
</dbReference>
<comment type="caution">
    <text evidence="9">The sequence shown here is derived from an EMBL/GenBank/DDBJ whole genome shotgun (WGS) entry which is preliminary data.</text>
</comment>
<dbReference type="EMBL" id="WMKA01000002">
    <property type="protein sequence ID" value="MTG87585.1"/>
    <property type="molecule type" value="Genomic_DNA"/>
</dbReference>
<evidence type="ECO:0000313" key="9">
    <source>
        <dbReference type="EMBL" id="MTG87585.1"/>
    </source>
</evidence>
<feature type="transmembrane region" description="Helical" evidence="7">
    <location>
        <begin position="86"/>
        <end position="105"/>
    </location>
</feature>
<feature type="domain" description="EamA" evidence="8">
    <location>
        <begin position="189"/>
        <end position="301"/>
    </location>
</feature>
<evidence type="ECO:0000259" key="8">
    <source>
        <dbReference type="Pfam" id="PF00892"/>
    </source>
</evidence>
<dbReference type="PANTHER" id="PTHR32322:SF9">
    <property type="entry name" value="AMINO-ACID METABOLITE EFFLUX PUMP-RELATED"/>
    <property type="match status" value="1"/>
</dbReference>
<keyword evidence="5 7" id="KW-0472">Membrane</keyword>
<feature type="transmembrane region" description="Helical" evidence="7">
    <location>
        <begin position="191"/>
        <end position="212"/>
    </location>
</feature>
<comment type="subcellular location">
    <subcellularLocation>
        <location evidence="1">Membrane</location>
        <topology evidence="1">Multi-pass membrane protein</topology>
    </subcellularLocation>
</comment>
<evidence type="ECO:0000256" key="3">
    <source>
        <dbReference type="ARBA" id="ARBA00022692"/>
    </source>
</evidence>
<evidence type="ECO:0000256" key="2">
    <source>
        <dbReference type="ARBA" id="ARBA00007362"/>
    </source>
</evidence>
<dbReference type="GO" id="GO:0016020">
    <property type="term" value="C:membrane"/>
    <property type="evidence" value="ECO:0007669"/>
    <property type="project" value="UniProtKB-SubCell"/>
</dbReference>
<feature type="transmembrane region" description="Helical" evidence="7">
    <location>
        <begin position="285"/>
        <end position="305"/>
    </location>
</feature>
<keyword evidence="4 7" id="KW-1133">Transmembrane helix</keyword>
<evidence type="ECO:0000256" key="5">
    <source>
        <dbReference type="ARBA" id="ARBA00023136"/>
    </source>
</evidence>
<feature type="transmembrane region" description="Helical" evidence="7">
    <location>
        <begin position="117"/>
        <end position="134"/>
    </location>
</feature>
<protein>
    <submittedName>
        <fullName evidence="9">EamA family transporter</fullName>
    </submittedName>
</protein>
<dbReference type="Proteomes" id="UP000440668">
    <property type="component" value="Unassembled WGS sequence"/>
</dbReference>
<dbReference type="InterPro" id="IPR037185">
    <property type="entry name" value="EmrE-like"/>
</dbReference>
<evidence type="ECO:0000313" key="10">
    <source>
        <dbReference type="Proteomes" id="UP000440668"/>
    </source>
</evidence>
<feature type="transmembrane region" description="Helical" evidence="7">
    <location>
        <begin position="259"/>
        <end position="279"/>
    </location>
</feature>
<reference evidence="9 10" key="1">
    <citation type="submission" date="2019-11" db="EMBL/GenBank/DDBJ databases">
        <title>Cellulosimicrobium composti sp. nov. isolated from a compost.</title>
        <authorList>
            <person name="Yang Y."/>
        </authorList>
    </citation>
    <scope>NUCLEOTIDE SEQUENCE [LARGE SCALE GENOMIC DNA]</scope>
    <source>
        <strain evidence="9 10">BIT-GX5</strain>
    </source>
</reference>
<proteinExistence type="inferred from homology"/>
<evidence type="ECO:0000256" key="7">
    <source>
        <dbReference type="SAM" id="Phobius"/>
    </source>
</evidence>
<dbReference type="RefSeq" id="WP_155097958.1">
    <property type="nucleotide sequence ID" value="NZ_WMKA01000002.1"/>
</dbReference>
<feature type="transmembrane region" description="Helical" evidence="7">
    <location>
        <begin position="140"/>
        <end position="160"/>
    </location>
</feature>
<dbReference type="SUPFAM" id="SSF103481">
    <property type="entry name" value="Multidrug resistance efflux transporter EmrE"/>
    <property type="match status" value="2"/>
</dbReference>
<keyword evidence="3 7" id="KW-0812">Transmembrane</keyword>
<dbReference type="AlphaFoldDB" id="A0A6N7ZDS7"/>
<gene>
    <name evidence="9" type="ORF">GJV82_01240</name>
</gene>
<dbReference type="InterPro" id="IPR050638">
    <property type="entry name" value="AA-Vitamin_Transporters"/>
</dbReference>
<evidence type="ECO:0000256" key="1">
    <source>
        <dbReference type="ARBA" id="ARBA00004141"/>
    </source>
</evidence>
<comment type="similarity">
    <text evidence="2">Belongs to the EamA transporter family.</text>
</comment>
<dbReference type="Pfam" id="PF00892">
    <property type="entry name" value="EamA"/>
    <property type="match status" value="2"/>
</dbReference>
<evidence type="ECO:0000256" key="6">
    <source>
        <dbReference type="SAM" id="MobiDB-lite"/>
    </source>
</evidence>
<organism evidence="9 10">
    <name type="scientific">Cellulosimicrobium composti</name>
    <dbReference type="NCBI Taxonomy" id="2672572"/>
    <lineage>
        <taxon>Bacteria</taxon>
        <taxon>Bacillati</taxon>
        <taxon>Actinomycetota</taxon>
        <taxon>Actinomycetes</taxon>
        <taxon>Micrococcales</taxon>
        <taxon>Promicromonosporaceae</taxon>
        <taxon>Cellulosimicrobium</taxon>
    </lineage>
</organism>
<feature type="domain" description="EamA" evidence="8">
    <location>
        <begin position="6"/>
        <end position="130"/>
    </location>
</feature>
<accession>A0A6N7ZDS7</accession>
<sequence>MPLRSSLLAVLVAVLWGVNFVVIDLGLGDLPPTLFVALRFVVVLVPAIFLVPRPRARPRDVVLVGAFMSLGQFGLLYTALALGMPAGLASLVLQAQVGLTVLFAAAALREVPTHSQLVGVLVGAAGLVVVGAGRSASTPALAFLVTLAAAASWAVGNVVARRAGSRDARVTAPAARTDRPARPPRPGLDGLSMTVWSALVVPGPLLALSLVVDGPDVVGHALTHLTPAPVLSTLYTAWLASLVGYGIWNTLLARHPASAVVPFTMLVPVVGMLSAWIVLDEVPNPAELVGGGVLLLGVATTTGVLRRRATPARAAALAASAVPDPVRDAADRPAANPRPGPPEAATRARSR</sequence>
<evidence type="ECO:0000256" key="4">
    <source>
        <dbReference type="ARBA" id="ARBA00022989"/>
    </source>
</evidence>
<dbReference type="InterPro" id="IPR000620">
    <property type="entry name" value="EamA_dom"/>
</dbReference>